<accession>A0A2A2D9I6</accession>
<evidence type="ECO:0000313" key="1">
    <source>
        <dbReference type="EMBL" id="PAU48039.1"/>
    </source>
</evidence>
<dbReference type="AlphaFoldDB" id="A0A2A2D9I6"/>
<keyword evidence="2" id="KW-1185">Reference proteome</keyword>
<dbReference type="RefSeq" id="WP_095581544.1">
    <property type="nucleotide sequence ID" value="NZ_JAJQQQ010000001.1"/>
</dbReference>
<proteinExistence type="predicted"/>
<reference evidence="1 2" key="1">
    <citation type="submission" date="2017-08" db="EMBL/GenBank/DDBJ databases">
        <title>Genome sequence of Streptomyces albireticuli NRRL B-1670.</title>
        <authorList>
            <person name="Graham D.E."/>
            <person name="Mahan K.M."/>
            <person name="Klingeman D.M."/>
            <person name="Hettich R.L."/>
            <person name="Parry R.J."/>
            <person name="Spain J.C."/>
        </authorList>
    </citation>
    <scope>NUCLEOTIDE SEQUENCE [LARGE SCALE GENOMIC DNA]</scope>
    <source>
        <strain evidence="1 2">NRRL B-1670</strain>
    </source>
</reference>
<dbReference type="Proteomes" id="UP000218944">
    <property type="component" value="Unassembled WGS sequence"/>
</dbReference>
<dbReference type="EMBL" id="NSJV01000297">
    <property type="protein sequence ID" value="PAU48039.1"/>
    <property type="molecule type" value="Genomic_DNA"/>
</dbReference>
<sequence>MAVRRERHGPRARGRRIRRAAVVAAVAGGAVLPVVPPASMAAGAAAGPARAASCEVRPDMRHTDWTPMNFLGDVVCPHNLVNTRVQSTTQSPVNGRMAFSPSWFVCWKPGTPQQGSDIWYYTQADSVSGNKRTKGWGYLPAAELQVTKHPVPGLARCSWSVTSTAAGG</sequence>
<evidence type="ECO:0000313" key="2">
    <source>
        <dbReference type="Proteomes" id="UP000218944"/>
    </source>
</evidence>
<protein>
    <submittedName>
        <fullName evidence="1">Uncharacterized protein</fullName>
    </submittedName>
</protein>
<name>A0A2A2D9I6_9ACTN</name>
<gene>
    <name evidence="1" type="ORF">CK936_15460</name>
</gene>
<organism evidence="1 2">
    <name type="scientific">Streptomyces albireticuli</name>
    <dbReference type="NCBI Taxonomy" id="1940"/>
    <lineage>
        <taxon>Bacteria</taxon>
        <taxon>Bacillati</taxon>
        <taxon>Actinomycetota</taxon>
        <taxon>Actinomycetes</taxon>
        <taxon>Kitasatosporales</taxon>
        <taxon>Streptomycetaceae</taxon>
        <taxon>Streptomyces</taxon>
    </lineage>
</organism>
<comment type="caution">
    <text evidence="1">The sequence shown here is derived from an EMBL/GenBank/DDBJ whole genome shotgun (WGS) entry which is preliminary data.</text>
</comment>